<dbReference type="AlphaFoldDB" id="A0A937W1G5"/>
<reference evidence="2" key="1">
    <citation type="submission" date="2019-03" db="EMBL/GenBank/DDBJ databases">
        <title>Lake Tanganyika Metagenome-Assembled Genomes (MAGs).</title>
        <authorList>
            <person name="Tran P."/>
        </authorList>
    </citation>
    <scope>NUCLEOTIDE SEQUENCE</scope>
    <source>
        <strain evidence="2">K_DeepCast_65m_m2_066</strain>
    </source>
</reference>
<dbReference type="PANTHER" id="PTHR35400:SF3">
    <property type="entry name" value="SLL1072 PROTEIN"/>
    <property type="match status" value="1"/>
</dbReference>
<organism evidence="2 3">
    <name type="scientific">Tectimicrobiota bacterium</name>
    <dbReference type="NCBI Taxonomy" id="2528274"/>
    <lineage>
        <taxon>Bacteria</taxon>
        <taxon>Pseudomonadati</taxon>
        <taxon>Nitrospinota/Tectimicrobiota group</taxon>
        <taxon>Candidatus Tectimicrobiota</taxon>
    </lineage>
</organism>
<dbReference type="CDD" id="cd06260">
    <property type="entry name" value="DUF820-like"/>
    <property type="match status" value="1"/>
</dbReference>
<evidence type="ECO:0000313" key="3">
    <source>
        <dbReference type="Proteomes" id="UP000712673"/>
    </source>
</evidence>
<keyword evidence="2" id="KW-0540">Nuclease</keyword>
<proteinExistence type="predicted"/>
<dbReference type="GO" id="GO:0004519">
    <property type="term" value="F:endonuclease activity"/>
    <property type="evidence" value="ECO:0007669"/>
    <property type="project" value="UniProtKB-KW"/>
</dbReference>
<dbReference type="Proteomes" id="UP000712673">
    <property type="component" value="Unassembled WGS sequence"/>
</dbReference>
<evidence type="ECO:0000313" key="2">
    <source>
        <dbReference type="EMBL" id="MBM3223451.1"/>
    </source>
</evidence>
<accession>A0A937W1G5</accession>
<dbReference type="Gene3D" id="3.90.1570.10">
    <property type="entry name" value="tt1808, chain A"/>
    <property type="match status" value="1"/>
</dbReference>
<protein>
    <submittedName>
        <fullName evidence="2">Uma2 family endonuclease</fullName>
    </submittedName>
</protein>
<dbReference type="PANTHER" id="PTHR35400">
    <property type="entry name" value="SLR1083 PROTEIN"/>
    <property type="match status" value="1"/>
</dbReference>
<comment type="caution">
    <text evidence="2">The sequence shown here is derived from an EMBL/GenBank/DDBJ whole genome shotgun (WGS) entry which is preliminary data.</text>
</comment>
<feature type="domain" description="Putative restriction endonuclease" evidence="1">
    <location>
        <begin position="28"/>
        <end position="193"/>
    </location>
</feature>
<dbReference type="SUPFAM" id="SSF52980">
    <property type="entry name" value="Restriction endonuclease-like"/>
    <property type="match status" value="1"/>
</dbReference>
<keyword evidence="2" id="KW-0255">Endonuclease</keyword>
<name>A0A937W1G5_UNCTE</name>
<keyword evidence="2" id="KW-0378">Hydrolase</keyword>
<dbReference type="EMBL" id="VGLS01000146">
    <property type="protein sequence ID" value="MBM3223451.1"/>
    <property type="molecule type" value="Genomic_DNA"/>
</dbReference>
<dbReference type="InterPro" id="IPR012296">
    <property type="entry name" value="Nuclease_put_TT1808"/>
</dbReference>
<gene>
    <name evidence="2" type="ORF">FJZ47_06595</name>
</gene>
<dbReference type="InterPro" id="IPR008538">
    <property type="entry name" value="Uma2"/>
</dbReference>
<dbReference type="InterPro" id="IPR011335">
    <property type="entry name" value="Restrct_endonuc-II-like"/>
</dbReference>
<evidence type="ECO:0000259" key="1">
    <source>
        <dbReference type="Pfam" id="PF05685"/>
    </source>
</evidence>
<dbReference type="Pfam" id="PF05685">
    <property type="entry name" value="Uma2"/>
    <property type="match status" value="1"/>
</dbReference>
<sequence>MGNPVRALDTILPLEPGDRLTRTEFEQRYEAMPYLKKAELIEGMVAMPSPVRLQRHGQPQAHLIGWLVVYESGTPGIITGDNSTVRLDLDNEPQPDALLLIDPAHGGQARVSEDDYVEMAPEFVAEVAASSASIDLHTKRQVYRQHGVREYLVWRVLERALDWFALRDGEYVRLAPDAQGVIRSEVFAGLWLHTTALLRGDMASVFATLQQGLASAEHADFVASLRPLEPPEHGARQRE</sequence>